<comment type="caution">
    <text evidence="3">The sequence shown here is derived from an EMBL/GenBank/DDBJ whole genome shotgun (WGS) entry which is preliminary data.</text>
</comment>
<dbReference type="Proteomes" id="UP000005019">
    <property type="component" value="Unassembled WGS sequence"/>
</dbReference>
<protein>
    <recommendedName>
        <fullName evidence="5">Transmembrane protein</fullName>
    </recommendedName>
</protein>
<feature type="chain" id="PRO_5003325910" description="Transmembrane protein" evidence="2">
    <location>
        <begin position="21"/>
        <end position="120"/>
    </location>
</feature>
<gene>
    <name evidence="3" type="ORF">METUNv1_03055</name>
</gene>
<proteinExistence type="predicted"/>
<organism evidence="3 4">
    <name type="scientific">Methyloversatilis universalis (strain ATCC BAA-1314 / DSM 25237 / JCM 13912 / CCUG 52030 / FAM5)</name>
    <dbReference type="NCBI Taxonomy" id="1000565"/>
    <lineage>
        <taxon>Bacteria</taxon>
        <taxon>Pseudomonadati</taxon>
        <taxon>Pseudomonadota</taxon>
        <taxon>Betaproteobacteria</taxon>
        <taxon>Nitrosomonadales</taxon>
        <taxon>Sterolibacteriaceae</taxon>
        <taxon>Methyloversatilis</taxon>
    </lineage>
</organism>
<dbReference type="STRING" id="1000565.METUNv1_03055"/>
<evidence type="ECO:0000256" key="2">
    <source>
        <dbReference type="SAM" id="SignalP"/>
    </source>
</evidence>
<dbReference type="OrthoDB" id="8563739at2"/>
<evidence type="ECO:0000256" key="1">
    <source>
        <dbReference type="SAM" id="MobiDB-lite"/>
    </source>
</evidence>
<feature type="signal peptide" evidence="2">
    <location>
        <begin position="1"/>
        <end position="20"/>
    </location>
</feature>
<keyword evidence="4" id="KW-1185">Reference proteome</keyword>
<dbReference type="AlphaFoldDB" id="F5RFH4"/>
<evidence type="ECO:0008006" key="5">
    <source>
        <dbReference type="Google" id="ProtNLM"/>
    </source>
</evidence>
<reference evidence="3 4" key="1">
    <citation type="journal article" date="2011" name="J. Bacteriol.">
        <title>Genome sequence of Methyloversatilis universalis FAM5T, a methylotrophic representative of the order Rhodocyclales.</title>
        <authorList>
            <person name="Kittichotirat W."/>
            <person name="Good N.M."/>
            <person name="Hall R."/>
            <person name="Bringel F."/>
            <person name="Lajus A."/>
            <person name="Medigue C."/>
            <person name="Smalley N.E."/>
            <person name="Beck D."/>
            <person name="Bumgarner R."/>
            <person name="Vuilleumier S."/>
            <person name="Kalyuzhnaya M.G."/>
        </authorList>
    </citation>
    <scope>NUCLEOTIDE SEQUENCE [LARGE SCALE GENOMIC DNA]</scope>
    <source>
        <strain evidence="4">ATCC BAA-1314 / JCM 13912 / FAM5</strain>
    </source>
</reference>
<feature type="region of interest" description="Disordered" evidence="1">
    <location>
        <begin position="23"/>
        <end position="66"/>
    </location>
</feature>
<keyword evidence="2" id="KW-0732">Signal</keyword>
<evidence type="ECO:0000313" key="4">
    <source>
        <dbReference type="Proteomes" id="UP000005019"/>
    </source>
</evidence>
<accession>F5RFH4</accession>
<name>F5RFH4_METUF</name>
<dbReference type="RefSeq" id="WP_008063197.1">
    <property type="nucleotide sequence ID" value="NZ_AFHG01000053.1"/>
</dbReference>
<sequence length="120" mass="13131">MNIHSLLAATLLTVSPLLSAAGGSGHVPVTPLGPEGYGQGMSGASPGGMIGQHPRELIRPNARSRTTDIYPTVRGTQIRDYSKPGVRIEEDANGTRVYQMRPYSNVRDYDQPGWRIERRE</sequence>
<feature type="compositionally biased region" description="Gly residues" evidence="1">
    <location>
        <begin position="35"/>
        <end position="50"/>
    </location>
</feature>
<evidence type="ECO:0000313" key="3">
    <source>
        <dbReference type="EMBL" id="EGK70830.1"/>
    </source>
</evidence>
<dbReference type="EMBL" id="AFHG01000053">
    <property type="protein sequence ID" value="EGK70830.1"/>
    <property type="molecule type" value="Genomic_DNA"/>
</dbReference>